<feature type="coiled-coil region" evidence="3">
    <location>
        <begin position="201"/>
        <end position="228"/>
    </location>
</feature>
<organism evidence="4 5">
    <name type="scientific">Roseivivax isoporae LMG 25204</name>
    <dbReference type="NCBI Taxonomy" id="1449351"/>
    <lineage>
        <taxon>Bacteria</taxon>
        <taxon>Pseudomonadati</taxon>
        <taxon>Pseudomonadota</taxon>
        <taxon>Alphaproteobacteria</taxon>
        <taxon>Rhodobacterales</taxon>
        <taxon>Roseobacteraceae</taxon>
        <taxon>Roseivivax</taxon>
    </lineage>
</organism>
<evidence type="ECO:0000256" key="3">
    <source>
        <dbReference type="SAM" id="Coils"/>
    </source>
</evidence>
<dbReference type="SUPFAM" id="SSF51120">
    <property type="entry name" value="beta-Roll"/>
    <property type="match status" value="1"/>
</dbReference>
<dbReference type="OrthoDB" id="7433198at2"/>
<dbReference type="RefSeq" id="WP_051492170.1">
    <property type="nucleotide sequence ID" value="NZ_JAME01000037.1"/>
</dbReference>
<proteinExistence type="predicted"/>
<evidence type="ECO:0008006" key="6">
    <source>
        <dbReference type="Google" id="ProtNLM"/>
    </source>
</evidence>
<reference evidence="4 5" key="1">
    <citation type="submission" date="2014-01" db="EMBL/GenBank/DDBJ databases">
        <title>Roseivivax isoporae LMG 25204 Genome Sequencing.</title>
        <authorList>
            <person name="Lai Q."/>
            <person name="Li G."/>
            <person name="Shao Z."/>
        </authorList>
    </citation>
    <scope>NUCLEOTIDE SEQUENCE [LARGE SCALE GENOMIC DNA]</scope>
    <source>
        <strain evidence="4 5">LMG 25204</strain>
    </source>
</reference>
<dbReference type="PATRIC" id="fig|1449351.3.peg.3880"/>
<keyword evidence="2" id="KW-0964">Secreted</keyword>
<dbReference type="Gene3D" id="2.150.10.10">
    <property type="entry name" value="Serralysin-like metalloprotease, C-terminal"/>
    <property type="match status" value="2"/>
</dbReference>
<dbReference type="EMBL" id="JAME01000037">
    <property type="protein sequence ID" value="ETX27238.1"/>
    <property type="molecule type" value="Genomic_DNA"/>
</dbReference>
<gene>
    <name evidence="4" type="ORF">RISW2_15060</name>
</gene>
<accession>X7F3B0</accession>
<dbReference type="PANTHER" id="PTHR38340">
    <property type="entry name" value="S-LAYER PROTEIN"/>
    <property type="match status" value="1"/>
</dbReference>
<name>X7F3B0_9RHOB</name>
<keyword evidence="3" id="KW-0175">Coiled coil</keyword>
<dbReference type="GO" id="GO:0005509">
    <property type="term" value="F:calcium ion binding"/>
    <property type="evidence" value="ECO:0007669"/>
    <property type="project" value="InterPro"/>
</dbReference>
<evidence type="ECO:0000313" key="4">
    <source>
        <dbReference type="EMBL" id="ETX27238.1"/>
    </source>
</evidence>
<dbReference type="STRING" id="1449351.RISW2_15060"/>
<dbReference type="Pfam" id="PF00353">
    <property type="entry name" value="HemolysinCabind"/>
    <property type="match status" value="3"/>
</dbReference>
<dbReference type="InterPro" id="IPR001343">
    <property type="entry name" value="Hemolysn_Ca-bd"/>
</dbReference>
<dbReference type="PRINTS" id="PR00313">
    <property type="entry name" value="CABNDNGRPT"/>
</dbReference>
<dbReference type="InterPro" id="IPR011049">
    <property type="entry name" value="Serralysin-like_metalloprot_C"/>
</dbReference>
<comment type="subcellular location">
    <subcellularLocation>
        <location evidence="1">Secreted</location>
    </subcellularLocation>
</comment>
<protein>
    <recommendedName>
        <fullName evidence="6">CHRD domain-containing protein</fullName>
    </recommendedName>
</protein>
<dbReference type="GO" id="GO:0005576">
    <property type="term" value="C:extracellular region"/>
    <property type="evidence" value="ECO:0007669"/>
    <property type="project" value="UniProtKB-SubCell"/>
</dbReference>
<dbReference type="Proteomes" id="UP000023430">
    <property type="component" value="Unassembled WGS sequence"/>
</dbReference>
<dbReference type="InterPro" id="IPR050557">
    <property type="entry name" value="RTX_toxin/Mannuronan_C5-epim"/>
</dbReference>
<dbReference type="PANTHER" id="PTHR38340:SF1">
    <property type="entry name" value="S-LAYER PROTEIN"/>
    <property type="match status" value="1"/>
</dbReference>
<dbReference type="AlphaFoldDB" id="X7F3B0"/>
<evidence type="ECO:0000313" key="5">
    <source>
        <dbReference type="Proteomes" id="UP000023430"/>
    </source>
</evidence>
<keyword evidence="5" id="KW-1185">Reference proteome</keyword>
<sequence>MAHLDPTYASFEAFLGRDDVDGFWAVDLAALNSSGVTGDAILSLNTEADGSRYLNVSILAEGLTPGETHVQHIHGRFDDDGNPIDSVTPGLAQDADGDGIVEVIEGVASYGDVLLSLVTPEGGNHPMADMNGQLSFLQSYELGNDANFGSPVTGAEYTAEDILPLTFREIVLHGLDVPGNIGGGDGEVDGTQDGYVPILPAAAGEIEAIDLDEALDRLEDQRAEASDSFVFGAEDDVFDAGAGNDTVSGGGGNDTLSGGGEGDVLMGMNGDDMLSGDAGNDVVIGGAGDDMIFGGTGADRLIGQSGNDTLTGNALSDTLLGGDGDDVLNGGYGFDEAMGGAGADQFFHLGAEGHGSDFIGDYAGDEGDLLVYGGVANAGDFRLTYADSGSGDAGVEEAFITHMPSGQVLWALVDGAAQDEINLQIAGQAGIIELTAMG</sequence>
<evidence type="ECO:0000256" key="2">
    <source>
        <dbReference type="ARBA" id="ARBA00022525"/>
    </source>
</evidence>
<comment type="caution">
    <text evidence="4">The sequence shown here is derived from an EMBL/GenBank/DDBJ whole genome shotgun (WGS) entry which is preliminary data.</text>
</comment>
<dbReference type="eggNOG" id="COG2931">
    <property type="taxonomic scope" value="Bacteria"/>
</dbReference>
<dbReference type="eggNOG" id="COG3210">
    <property type="taxonomic scope" value="Bacteria"/>
</dbReference>
<evidence type="ECO:0000256" key="1">
    <source>
        <dbReference type="ARBA" id="ARBA00004613"/>
    </source>
</evidence>